<feature type="domain" description="TerB N-terminal" evidence="1">
    <location>
        <begin position="45"/>
        <end position="202"/>
    </location>
</feature>
<comment type="caution">
    <text evidence="3">The sequence shown here is derived from an EMBL/GenBank/DDBJ whole genome shotgun (WGS) entry which is preliminary data.</text>
</comment>
<proteinExistence type="predicted"/>
<dbReference type="Proteomes" id="UP001529256">
    <property type="component" value="Unassembled WGS sequence"/>
</dbReference>
<evidence type="ECO:0000313" key="3">
    <source>
        <dbReference type="EMBL" id="MDM8270077.1"/>
    </source>
</evidence>
<reference evidence="3 4" key="2">
    <citation type="submission" date="2023-06" db="EMBL/GenBank/DDBJ databases">
        <title>Identification and characterization of horizontal gene transfer across gut microbiota members of farm animals based on homology search.</title>
        <authorList>
            <person name="Schwarzerova J."/>
            <person name="Nykrynova M."/>
            <person name="Jureckova K."/>
            <person name="Cejkova D."/>
            <person name="Rychlik I."/>
        </authorList>
    </citation>
    <scope>NUCLEOTIDE SEQUENCE [LARGE SCALE GENOMIC DNA]</scope>
    <source>
        <strain evidence="3 4">153_Feed</strain>
    </source>
</reference>
<dbReference type="InterPro" id="IPR025266">
    <property type="entry name" value="TerB_N"/>
</dbReference>
<sequence length="512" mass="57625">MRDIDAIIEQIIAASRAKAGHAFASSRVYSDEPIIMRGSQLASYVPEPIRQMRALARRPEARSWSDARLFVEQARLMAGYTDDFPYEGTFSSYFPTYAVMGDRQLRGYFTWRTRVRDGHVEKTSASFAYVYLYELINGIGAEPGEPAFRAIEAFWQAYRTFEPTMDRYVRPWLVDYVVYHGLDATLATPYLNSEHDRAVCALAKVEKSALLAAPTRGRRKETRDFGALLASGTGLIDALDLLSTYRIRESRLYRDDPDALTTVTFAVFEQLARYYHGSRTQGLTESLFGVRHAMPHLMFASAVFYPGAKHEDCVFELDETCRFTCQNGIWSCDALHDGGARSAKLGQILRAVDRQLRLALDYPHPLKEHGDPKYLIKIIDREAQDYLAWRRAHAPRRIEIDLSKLAGIRAGAALTREALLVDEEREEEVVAPEPHQGDEKDTSLNLTPAELALVRTLLEGGQPDPANVDLLVDSINEKLFDLVGDTVVEFDDSGAPTLIEDYVEDVREALGA</sequence>
<dbReference type="EMBL" id="JAUDEA010000001">
    <property type="protein sequence ID" value="MDM8270077.1"/>
    <property type="molecule type" value="Genomic_DNA"/>
</dbReference>
<feature type="domain" description="TerB-C" evidence="2">
    <location>
        <begin position="390"/>
        <end position="507"/>
    </location>
</feature>
<evidence type="ECO:0000259" key="1">
    <source>
        <dbReference type="Pfam" id="PF13208"/>
    </source>
</evidence>
<keyword evidence="4" id="KW-1185">Reference proteome</keyword>
<evidence type="ECO:0000259" key="2">
    <source>
        <dbReference type="Pfam" id="PF15615"/>
    </source>
</evidence>
<evidence type="ECO:0000313" key="4">
    <source>
        <dbReference type="Proteomes" id="UP001529256"/>
    </source>
</evidence>
<gene>
    <name evidence="3" type="ORF">QUW25_00030</name>
</gene>
<reference evidence="4" key="1">
    <citation type="submission" date="2023-06" db="EMBL/GenBank/DDBJ databases">
        <title>Identification and characterization of horizontal gene transfer across gut microbiota members of farm animals based on homology search.</title>
        <authorList>
            <person name="Zeman M."/>
            <person name="Kubasova T."/>
            <person name="Jahodarova E."/>
            <person name="Nykrynova M."/>
            <person name="Rychlik I."/>
        </authorList>
    </citation>
    <scope>NUCLEOTIDE SEQUENCE [LARGE SCALE GENOMIC DNA]</scope>
    <source>
        <strain evidence="4">153_Feed</strain>
    </source>
</reference>
<dbReference type="RefSeq" id="WP_289510186.1">
    <property type="nucleotide sequence ID" value="NZ_JAUDEA010000001.1"/>
</dbReference>
<dbReference type="Pfam" id="PF15615">
    <property type="entry name" value="TerB_C"/>
    <property type="match status" value="1"/>
</dbReference>
<dbReference type="Pfam" id="PF13208">
    <property type="entry name" value="TerB_N"/>
    <property type="match status" value="1"/>
</dbReference>
<accession>A0ABT7V0E0</accession>
<protein>
    <submittedName>
        <fullName evidence="3">TerB N-terminal domain-containing protein</fullName>
    </submittedName>
</protein>
<name>A0ABT7V0E0_9ACTN</name>
<dbReference type="InterPro" id="IPR028932">
    <property type="entry name" value="TerB-C"/>
</dbReference>
<organism evidence="3 4">
    <name type="scientific">Thermophilibacter provencensis</name>
    <dbReference type="NCBI Taxonomy" id="1852386"/>
    <lineage>
        <taxon>Bacteria</taxon>
        <taxon>Bacillati</taxon>
        <taxon>Actinomycetota</taxon>
        <taxon>Coriobacteriia</taxon>
        <taxon>Coriobacteriales</taxon>
        <taxon>Atopobiaceae</taxon>
        <taxon>Thermophilibacter</taxon>
    </lineage>
</organism>